<keyword evidence="3" id="KW-1185">Reference proteome</keyword>
<dbReference type="InterPro" id="IPR000477">
    <property type="entry name" value="RT_dom"/>
</dbReference>
<proteinExistence type="predicted"/>
<dbReference type="EMBL" id="JAVFWL010000001">
    <property type="protein sequence ID" value="KAK6726172.1"/>
    <property type="molecule type" value="Genomic_DNA"/>
</dbReference>
<protein>
    <recommendedName>
        <fullName evidence="1">Reverse transcriptase domain-containing protein</fullName>
    </recommendedName>
</protein>
<reference evidence="2 3" key="1">
    <citation type="submission" date="2023-08" db="EMBL/GenBank/DDBJ databases">
        <title>A Necator americanus chromosomal reference genome.</title>
        <authorList>
            <person name="Ilik V."/>
            <person name="Petrzelkova K.J."/>
            <person name="Pardy F."/>
            <person name="Fuh T."/>
            <person name="Niatou-Singa F.S."/>
            <person name="Gouil Q."/>
            <person name="Baker L."/>
            <person name="Ritchie M.E."/>
            <person name="Jex A.R."/>
            <person name="Gazzola D."/>
            <person name="Li H."/>
            <person name="Toshio Fujiwara R."/>
            <person name="Zhan B."/>
            <person name="Aroian R.V."/>
            <person name="Pafco B."/>
            <person name="Schwarz E.M."/>
        </authorList>
    </citation>
    <scope>NUCLEOTIDE SEQUENCE [LARGE SCALE GENOMIC DNA]</scope>
    <source>
        <strain evidence="2 3">Aroian</strain>
        <tissue evidence="2">Whole animal</tissue>
    </source>
</reference>
<dbReference type="Proteomes" id="UP001303046">
    <property type="component" value="Unassembled WGS sequence"/>
</dbReference>
<feature type="domain" description="Reverse transcriptase" evidence="1">
    <location>
        <begin position="1"/>
        <end position="75"/>
    </location>
</feature>
<accession>A0ABR1BI49</accession>
<name>A0ABR1BI49_NECAM</name>
<organism evidence="2 3">
    <name type="scientific">Necator americanus</name>
    <name type="common">Human hookworm</name>
    <dbReference type="NCBI Taxonomy" id="51031"/>
    <lineage>
        <taxon>Eukaryota</taxon>
        <taxon>Metazoa</taxon>
        <taxon>Ecdysozoa</taxon>
        <taxon>Nematoda</taxon>
        <taxon>Chromadorea</taxon>
        <taxon>Rhabditida</taxon>
        <taxon>Rhabditina</taxon>
        <taxon>Rhabditomorpha</taxon>
        <taxon>Strongyloidea</taxon>
        <taxon>Ancylostomatidae</taxon>
        <taxon>Bunostominae</taxon>
        <taxon>Necator</taxon>
    </lineage>
</organism>
<evidence type="ECO:0000259" key="1">
    <source>
        <dbReference type="PROSITE" id="PS50878"/>
    </source>
</evidence>
<dbReference type="PROSITE" id="PS50878">
    <property type="entry name" value="RT_POL"/>
    <property type="match status" value="1"/>
</dbReference>
<evidence type="ECO:0000313" key="3">
    <source>
        <dbReference type="Proteomes" id="UP001303046"/>
    </source>
</evidence>
<gene>
    <name evidence="2" type="primary">Necator_chrI.g597</name>
    <name evidence="2" type="ORF">RB195_004475</name>
</gene>
<comment type="caution">
    <text evidence="2">The sequence shown here is derived from an EMBL/GenBank/DDBJ whole genome shotgun (WGS) entry which is preliminary data.</text>
</comment>
<dbReference type="Pfam" id="PF00078">
    <property type="entry name" value="RVT_1"/>
    <property type="match status" value="1"/>
</dbReference>
<evidence type="ECO:0000313" key="2">
    <source>
        <dbReference type="EMBL" id="KAK6726172.1"/>
    </source>
</evidence>
<sequence length="114" mass="13041">MKVIGVKVDDRHLHHLHFADNIVLITSSINQAERMLAEFDEVGRKNGFELNLDKTMFTRNRWVSDASFMLNGTNVSECPSYVYLGRRTNMMNDPSFGLGRRKRAALGHARASRM</sequence>